<accession>A0A8R7RAW2</accession>
<name>A0A8R7RAW2_TRIUA</name>
<protein>
    <submittedName>
        <fullName evidence="2">Uncharacterized protein</fullName>
    </submittedName>
</protein>
<dbReference type="EnsemblPlants" id="TuG1812G0700005975.01.T01">
    <property type="protein sequence ID" value="TuG1812G0700005975.01.T01.cds286159"/>
    <property type="gene ID" value="TuG1812G0700005975.01"/>
</dbReference>
<dbReference type="AlphaFoldDB" id="A0A8R7RAW2"/>
<organism evidence="2 3">
    <name type="scientific">Triticum urartu</name>
    <name type="common">Red wild einkorn</name>
    <name type="synonym">Crithodium urartu</name>
    <dbReference type="NCBI Taxonomy" id="4572"/>
    <lineage>
        <taxon>Eukaryota</taxon>
        <taxon>Viridiplantae</taxon>
        <taxon>Streptophyta</taxon>
        <taxon>Embryophyta</taxon>
        <taxon>Tracheophyta</taxon>
        <taxon>Spermatophyta</taxon>
        <taxon>Magnoliopsida</taxon>
        <taxon>Liliopsida</taxon>
        <taxon>Poales</taxon>
        <taxon>Poaceae</taxon>
        <taxon>BOP clade</taxon>
        <taxon>Pooideae</taxon>
        <taxon>Triticodae</taxon>
        <taxon>Triticeae</taxon>
        <taxon>Triticinae</taxon>
        <taxon>Triticum</taxon>
    </lineage>
</organism>
<proteinExistence type="predicted"/>
<sequence length="94" mass="10688">MQVPLLQASSTQPVQSKHHIHLSHQPPRRRRRREGDRGMGKGKEPAKDAPNKTKAPSTSTQLTKPPSFKKNKVQSRNNPMLTQKNRKPPPKNKK</sequence>
<evidence type="ECO:0000313" key="2">
    <source>
        <dbReference type="EnsemblPlants" id="TuG1812G0700005975.01.T01.cds286159"/>
    </source>
</evidence>
<feature type="compositionally biased region" description="Basic residues" evidence="1">
    <location>
        <begin position="16"/>
        <end position="32"/>
    </location>
</feature>
<feature type="region of interest" description="Disordered" evidence="1">
    <location>
        <begin position="1"/>
        <end position="94"/>
    </location>
</feature>
<reference evidence="2" key="2">
    <citation type="submission" date="2018-03" db="EMBL/GenBank/DDBJ databases">
        <title>The Triticum urartu genome reveals the dynamic nature of wheat genome evolution.</title>
        <authorList>
            <person name="Ling H."/>
            <person name="Ma B."/>
            <person name="Shi X."/>
            <person name="Liu H."/>
            <person name="Dong L."/>
            <person name="Sun H."/>
            <person name="Cao Y."/>
            <person name="Gao Q."/>
            <person name="Zheng S."/>
            <person name="Li Y."/>
            <person name="Yu Y."/>
            <person name="Du H."/>
            <person name="Qi M."/>
            <person name="Li Y."/>
            <person name="Yu H."/>
            <person name="Cui Y."/>
            <person name="Wang N."/>
            <person name="Chen C."/>
            <person name="Wu H."/>
            <person name="Zhao Y."/>
            <person name="Zhang J."/>
            <person name="Li Y."/>
            <person name="Zhou W."/>
            <person name="Zhang B."/>
            <person name="Hu W."/>
            <person name="Eijk M."/>
            <person name="Tang J."/>
            <person name="Witsenboer H."/>
            <person name="Zhao S."/>
            <person name="Li Z."/>
            <person name="Zhang A."/>
            <person name="Wang D."/>
            <person name="Liang C."/>
        </authorList>
    </citation>
    <scope>NUCLEOTIDE SEQUENCE [LARGE SCALE GENOMIC DNA]</scope>
    <source>
        <strain evidence="2">cv. G1812</strain>
    </source>
</reference>
<dbReference type="Gramene" id="TuG1812G0700005975.01.T01">
    <property type="protein sequence ID" value="TuG1812G0700005975.01.T01.cds286159"/>
    <property type="gene ID" value="TuG1812G0700005975.01"/>
</dbReference>
<evidence type="ECO:0000313" key="3">
    <source>
        <dbReference type="Proteomes" id="UP000015106"/>
    </source>
</evidence>
<feature type="compositionally biased region" description="Polar residues" evidence="1">
    <location>
        <begin position="54"/>
        <end position="64"/>
    </location>
</feature>
<evidence type="ECO:0000256" key="1">
    <source>
        <dbReference type="SAM" id="MobiDB-lite"/>
    </source>
</evidence>
<reference evidence="3" key="1">
    <citation type="journal article" date="2013" name="Nature">
        <title>Draft genome of the wheat A-genome progenitor Triticum urartu.</title>
        <authorList>
            <person name="Ling H.Q."/>
            <person name="Zhao S."/>
            <person name="Liu D."/>
            <person name="Wang J."/>
            <person name="Sun H."/>
            <person name="Zhang C."/>
            <person name="Fan H."/>
            <person name="Li D."/>
            <person name="Dong L."/>
            <person name="Tao Y."/>
            <person name="Gao C."/>
            <person name="Wu H."/>
            <person name="Li Y."/>
            <person name="Cui Y."/>
            <person name="Guo X."/>
            <person name="Zheng S."/>
            <person name="Wang B."/>
            <person name="Yu K."/>
            <person name="Liang Q."/>
            <person name="Yang W."/>
            <person name="Lou X."/>
            <person name="Chen J."/>
            <person name="Feng M."/>
            <person name="Jian J."/>
            <person name="Zhang X."/>
            <person name="Luo G."/>
            <person name="Jiang Y."/>
            <person name="Liu J."/>
            <person name="Wang Z."/>
            <person name="Sha Y."/>
            <person name="Zhang B."/>
            <person name="Wu H."/>
            <person name="Tang D."/>
            <person name="Shen Q."/>
            <person name="Xue P."/>
            <person name="Zou S."/>
            <person name="Wang X."/>
            <person name="Liu X."/>
            <person name="Wang F."/>
            <person name="Yang Y."/>
            <person name="An X."/>
            <person name="Dong Z."/>
            <person name="Zhang K."/>
            <person name="Zhang X."/>
            <person name="Luo M.C."/>
            <person name="Dvorak J."/>
            <person name="Tong Y."/>
            <person name="Wang J."/>
            <person name="Yang H."/>
            <person name="Li Z."/>
            <person name="Wang D."/>
            <person name="Zhang A."/>
            <person name="Wang J."/>
        </authorList>
    </citation>
    <scope>NUCLEOTIDE SEQUENCE</scope>
    <source>
        <strain evidence="3">cv. G1812</strain>
    </source>
</reference>
<feature type="compositionally biased region" description="Basic and acidic residues" evidence="1">
    <location>
        <begin position="33"/>
        <end position="51"/>
    </location>
</feature>
<dbReference type="Proteomes" id="UP000015106">
    <property type="component" value="Chromosome 7"/>
</dbReference>
<feature type="compositionally biased region" description="Polar residues" evidence="1">
    <location>
        <begin position="74"/>
        <end position="83"/>
    </location>
</feature>
<reference evidence="2" key="3">
    <citation type="submission" date="2022-06" db="UniProtKB">
        <authorList>
            <consortium name="EnsemblPlants"/>
        </authorList>
    </citation>
    <scope>IDENTIFICATION</scope>
</reference>
<feature type="compositionally biased region" description="Basic residues" evidence="1">
    <location>
        <begin position="84"/>
        <end position="94"/>
    </location>
</feature>
<keyword evidence="3" id="KW-1185">Reference proteome</keyword>